<protein>
    <submittedName>
        <fullName evidence="9">Peptide/nickel transport system permease protein</fullName>
    </submittedName>
</protein>
<dbReference type="Proteomes" id="UP000320653">
    <property type="component" value="Unassembled WGS sequence"/>
</dbReference>
<evidence type="ECO:0000256" key="4">
    <source>
        <dbReference type="ARBA" id="ARBA00022692"/>
    </source>
</evidence>
<feature type="transmembrane region" description="Helical" evidence="7">
    <location>
        <begin position="172"/>
        <end position="191"/>
    </location>
</feature>
<dbReference type="Gene3D" id="1.10.3720.10">
    <property type="entry name" value="MetI-like"/>
    <property type="match status" value="1"/>
</dbReference>
<accession>A0A561QG93</accession>
<comment type="caution">
    <text evidence="9">The sequence shown here is derived from an EMBL/GenBank/DDBJ whole genome shotgun (WGS) entry which is preliminary data.</text>
</comment>
<evidence type="ECO:0000259" key="8">
    <source>
        <dbReference type="PROSITE" id="PS50928"/>
    </source>
</evidence>
<dbReference type="EMBL" id="VIWP01000008">
    <property type="protein sequence ID" value="TWF49392.1"/>
    <property type="molecule type" value="Genomic_DNA"/>
</dbReference>
<evidence type="ECO:0000256" key="3">
    <source>
        <dbReference type="ARBA" id="ARBA00022475"/>
    </source>
</evidence>
<keyword evidence="4 7" id="KW-0812">Transmembrane</keyword>
<dbReference type="AlphaFoldDB" id="A0A561QG93"/>
<comment type="similarity">
    <text evidence="7">Belongs to the binding-protein-dependent transport system permease family.</text>
</comment>
<evidence type="ECO:0000313" key="9">
    <source>
        <dbReference type="EMBL" id="TWF49392.1"/>
    </source>
</evidence>
<keyword evidence="10" id="KW-1185">Reference proteome</keyword>
<evidence type="ECO:0000256" key="5">
    <source>
        <dbReference type="ARBA" id="ARBA00022989"/>
    </source>
</evidence>
<dbReference type="InterPro" id="IPR000515">
    <property type="entry name" value="MetI-like"/>
</dbReference>
<proteinExistence type="inferred from homology"/>
<dbReference type="InterPro" id="IPR045621">
    <property type="entry name" value="BPD_transp_1_N"/>
</dbReference>
<feature type="transmembrane region" description="Helical" evidence="7">
    <location>
        <begin position="272"/>
        <end position="295"/>
    </location>
</feature>
<evidence type="ECO:0000256" key="6">
    <source>
        <dbReference type="ARBA" id="ARBA00023136"/>
    </source>
</evidence>
<evidence type="ECO:0000256" key="7">
    <source>
        <dbReference type="RuleBase" id="RU363032"/>
    </source>
</evidence>
<keyword evidence="2 7" id="KW-0813">Transport</keyword>
<sequence length="310" mass="33491">MPNYLLTRIGESLLAIWGVVTIVFVVTRVLGDPAVLLLPIGSPAAALAELRSQLGLDQPILTQYVHFLGQAVRGDFGNSYQYMRPAMSVVLERMPATLMLAGSAIIIGIVLGGIAGLLAAIKRNTFVEYIVMFLALIGQATPMFWLGIVMIMFFAVNLGWLPTGGYGSFSNLVLPAMTLGTFVAASVTRLFRSSILDVLREEHVRTARAKGLRPKTIYVWHIGRNALIPVVTMVAILTAELLGGSAVAETVFSWPGVGRLIVQSIETQDFPVVQAAVCLVTTIFVFINLLVDIGYSLLDPRIRSHGGGHE</sequence>
<dbReference type="Pfam" id="PF19300">
    <property type="entry name" value="BPD_transp_1_N"/>
    <property type="match status" value="1"/>
</dbReference>
<dbReference type="GO" id="GO:0055085">
    <property type="term" value="P:transmembrane transport"/>
    <property type="evidence" value="ECO:0007669"/>
    <property type="project" value="InterPro"/>
</dbReference>
<feature type="transmembrane region" description="Helical" evidence="7">
    <location>
        <begin position="12"/>
        <end position="31"/>
    </location>
</feature>
<keyword evidence="3" id="KW-1003">Cell membrane</keyword>
<dbReference type="PANTHER" id="PTHR43163">
    <property type="entry name" value="DIPEPTIDE TRANSPORT SYSTEM PERMEASE PROTEIN DPPB-RELATED"/>
    <property type="match status" value="1"/>
</dbReference>
<dbReference type="OrthoDB" id="9807402at2"/>
<dbReference type="RefSeq" id="WP_145641395.1">
    <property type="nucleotide sequence ID" value="NZ_VIWP01000008.1"/>
</dbReference>
<evidence type="ECO:0000313" key="10">
    <source>
        <dbReference type="Proteomes" id="UP000320653"/>
    </source>
</evidence>
<dbReference type="InterPro" id="IPR035906">
    <property type="entry name" value="MetI-like_sf"/>
</dbReference>
<evidence type="ECO:0000256" key="2">
    <source>
        <dbReference type="ARBA" id="ARBA00022448"/>
    </source>
</evidence>
<reference evidence="9 10" key="1">
    <citation type="submission" date="2019-06" db="EMBL/GenBank/DDBJ databases">
        <title>Sorghum-associated microbial communities from plants grown in Nebraska, USA.</title>
        <authorList>
            <person name="Schachtman D."/>
        </authorList>
    </citation>
    <scope>NUCLEOTIDE SEQUENCE [LARGE SCALE GENOMIC DNA]</scope>
    <source>
        <strain evidence="9 10">1225</strain>
    </source>
</reference>
<keyword evidence="6 7" id="KW-0472">Membrane</keyword>
<dbReference type="PROSITE" id="PS50928">
    <property type="entry name" value="ABC_TM1"/>
    <property type="match status" value="1"/>
</dbReference>
<keyword evidence="5 7" id="KW-1133">Transmembrane helix</keyword>
<feature type="domain" description="ABC transmembrane type-1" evidence="8">
    <location>
        <begin position="94"/>
        <end position="291"/>
    </location>
</feature>
<feature type="transmembrane region" description="Helical" evidence="7">
    <location>
        <begin position="133"/>
        <end position="160"/>
    </location>
</feature>
<organism evidence="9 10">
    <name type="scientific">Neorhizobium alkalisoli</name>
    <dbReference type="NCBI Taxonomy" id="528178"/>
    <lineage>
        <taxon>Bacteria</taxon>
        <taxon>Pseudomonadati</taxon>
        <taxon>Pseudomonadota</taxon>
        <taxon>Alphaproteobacteria</taxon>
        <taxon>Hyphomicrobiales</taxon>
        <taxon>Rhizobiaceae</taxon>
        <taxon>Rhizobium/Agrobacterium group</taxon>
        <taxon>Neorhizobium</taxon>
    </lineage>
</organism>
<feature type="transmembrane region" description="Helical" evidence="7">
    <location>
        <begin position="98"/>
        <end position="121"/>
    </location>
</feature>
<dbReference type="GO" id="GO:0005886">
    <property type="term" value="C:plasma membrane"/>
    <property type="evidence" value="ECO:0007669"/>
    <property type="project" value="UniProtKB-SubCell"/>
</dbReference>
<evidence type="ECO:0000256" key="1">
    <source>
        <dbReference type="ARBA" id="ARBA00004651"/>
    </source>
</evidence>
<gene>
    <name evidence="9" type="ORF">FHW37_10862</name>
</gene>
<name>A0A561QG93_9HYPH</name>
<comment type="subcellular location">
    <subcellularLocation>
        <location evidence="1 7">Cell membrane</location>
        <topology evidence="1 7">Multi-pass membrane protein</topology>
    </subcellularLocation>
</comment>
<feature type="transmembrane region" description="Helical" evidence="7">
    <location>
        <begin position="226"/>
        <end position="252"/>
    </location>
</feature>
<dbReference type="SUPFAM" id="SSF161098">
    <property type="entry name" value="MetI-like"/>
    <property type="match status" value="1"/>
</dbReference>
<dbReference type="CDD" id="cd06261">
    <property type="entry name" value="TM_PBP2"/>
    <property type="match status" value="1"/>
</dbReference>
<dbReference type="Pfam" id="PF00528">
    <property type="entry name" value="BPD_transp_1"/>
    <property type="match status" value="1"/>
</dbReference>
<dbReference type="PANTHER" id="PTHR43163:SF6">
    <property type="entry name" value="DIPEPTIDE TRANSPORT SYSTEM PERMEASE PROTEIN DPPB-RELATED"/>
    <property type="match status" value="1"/>
</dbReference>